<keyword evidence="4 11" id="KW-0812">Transmembrane</keyword>
<protein>
    <submittedName>
        <fullName evidence="14">Methyl-accepting chemotaxis sensory transducer</fullName>
    </submittedName>
</protein>
<feature type="transmembrane region" description="Helical" evidence="11">
    <location>
        <begin position="302"/>
        <end position="323"/>
    </location>
</feature>
<dbReference type="CDD" id="cd12914">
    <property type="entry name" value="PDC1_DGC_like"/>
    <property type="match status" value="1"/>
</dbReference>
<dbReference type="Pfam" id="PF00015">
    <property type="entry name" value="MCPsignal"/>
    <property type="match status" value="1"/>
</dbReference>
<feature type="compositionally biased region" description="Acidic residues" evidence="10">
    <location>
        <begin position="779"/>
        <end position="791"/>
    </location>
</feature>
<keyword evidence="2" id="KW-1003">Cell membrane</keyword>
<dbReference type="EMBL" id="CP000853">
    <property type="protein sequence ID" value="ABW20015.1"/>
    <property type="molecule type" value="Genomic_DNA"/>
</dbReference>
<dbReference type="eggNOG" id="COG0840">
    <property type="taxonomic scope" value="Bacteria"/>
</dbReference>
<evidence type="ECO:0000256" key="7">
    <source>
        <dbReference type="ARBA" id="ARBA00023224"/>
    </source>
</evidence>
<dbReference type="Gene3D" id="3.30.450.20">
    <property type="entry name" value="PAS domain"/>
    <property type="match status" value="1"/>
</dbReference>
<evidence type="ECO:0000256" key="4">
    <source>
        <dbReference type="ARBA" id="ARBA00022692"/>
    </source>
</evidence>
<evidence type="ECO:0000259" key="12">
    <source>
        <dbReference type="PROSITE" id="PS50111"/>
    </source>
</evidence>
<keyword evidence="7 9" id="KW-0807">Transducer</keyword>
<sequence length="791" mass="87208">MTSSKLGKIKFKKQDHTLNGDKRKSIKKQLIIIVFLLLLVPILSNTIVAYFMESKNITTRAEETNRIIGDSIGTQLDLYVESLLDTMKLITSSNNFDLMDRYEIENVIYKYTNQNKNFIGFRYVDLNGDNIFSNLNRSTNNVANEDWFKEAKAGKTFIGQSIKADSGSQVGFMISIPISNQYSSRIGVLAVMVGTNKINELVQNVQIGEQGHAYVVDTNGYVIGHRLTTEYVIGRFNVLEGQSEDVKLVSTAEEDVVHGVNNKLEKALITGSTVETTGWRVIIEQNKAEILAQTKASLGRSLIIAGILMTIALISTYAFAVLFTKPITQLVKSANKIKNGDLTESVEVTTDNEIGQLQEAFNEMTKSIGSILNEINKTTNNVSDFIMELNNDIEVSSKASMEISQAIESVASDTTQQMGSVENTASAVNNMVLEINEMTARYNVVVESSEAASQLAQNGFENIKDIQTMMSNITNSSSMSTDLIRNLDKHIQSIDGAGQLITQISEQTNLLALNAAIEAARAGEHGRGFAVVADEVRKLAEQSKAASGDIISIIKDIQAEAKKAVEVIDQGAAGVQHGNEITENAAISFSAIVDKTNQSTEAMRNLSSNIDKIFQGVSVVETTITEVSNVAQATAAGAEEVLASTEEQNSIIHHMGTSAERLNEMAEGLKGLVHRFKINKSDVVDTPTYEIVAETQETEEVRSYEEQDFEAEVSFHEEAAGQDIGYHEENIEEVESIQREILDVEEEISTTEDFAEEDYFESEETFEEGYAEENKNEIEYEDGNDEVEEKI</sequence>
<dbReference type="InterPro" id="IPR004089">
    <property type="entry name" value="MCPsignal_dom"/>
</dbReference>
<name>A8MJN3_ALKOO</name>
<dbReference type="AlphaFoldDB" id="A8MJN3"/>
<dbReference type="Gene3D" id="1.10.287.950">
    <property type="entry name" value="Methyl-accepting chemotaxis protein"/>
    <property type="match status" value="1"/>
</dbReference>
<dbReference type="InterPro" id="IPR003660">
    <property type="entry name" value="HAMP_dom"/>
</dbReference>
<dbReference type="PANTHER" id="PTHR32089:SF114">
    <property type="entry name" value="METHYL-ACCEPTING CHEMOTAXIS PROTEIN MCPB"/>
    <property type="match status" value="1"/>
</dbReference>
<evidence type="ECO:0000256" key="3">
    <source>
        <dbReference type="ARBA" id="ARBA00022500"/>
    </source>
</evidence>
<dbReference type="GO" id="GO:0007165">
    <property type="term" value="P:signal transduction"/>
    <property type="evidence" value="ECO:0007669"/>
    <property type="project" value="UniProtKB-KW"/>
</dbReference>
<evidence type="ECO:0000256" key="11">
    <source>
        <dbReference type="SAM" id="Phobius"/>
    </source>
</evidence>
<dbReference type="HOGENOM" id="CLU_000445_107_19_9"/>
<dbReference type="KEGG" id="aoe:Clos_2483"/>
<dbReference type="PROSITE" id="PS50111">
    <property type="entry name" value="CHEMOTAXIS_TRANSDUC_2"/>
    <property type="match status" value="1"/>
</dbReference>
<evidence type="ECO:0000256" key="10">
    <source>
        <dbReference type="SAM" id="MobiDB-lite"/>
    </source>
</evidence>
<dbReference type="InterPro" id="IPR033479">
    <property type="entry name" value="dCache_1"/>
</dbReference>
<dbReference type="SUPFAM" id="SSF58104">
    <property type="entry name" value="Methyl-accepting chemotaxis protein (MCP) signaling domain"/>
    <property type="match status" value="1"/>
</dbReference>
<dbReference type="STRING" id="350688.Clos_2483"/>
<evidence type="ECO:0000256" key="9">
    <source>
        <dbReference type="PROSITE-ProRule" id="PRU00284"/>
    </source>
</evidence>
<comment type="similarity">
    <text evidence="8">Belongs to the methyl-accepting chemotaxis (MCP) protein family.</text>
</comment>
<feature type="domain" description="Methyl-accepting transducer" evidence="12">
    <location>
        <begin position="392"/>
        <end position="649"/>
    </location>
</feature>
<dbReference type="CDD" id="cd12912">
    <property type="entry name" value="PDC2_MCP_like"/>
    <property type="match status" value="1"/>
</dbReference>
<feature type="domain" description="HAMP" evidence="13">
    <location>
        <begin position="321"/>
        <end position="373"/>
    </location>
</feature>
<dbReference type="RefSeq" id="WP_012160322.1">
    <property type="nucleotide sequence ID" value="NC_009922.1"/>
</dbReference>
<dbReference type="GO" id="GO:0006935">
    <property type="term" value="P:chemotaxis"/>
    <property type="evidence" value="ECO:0007669"/>
    <property type="project" value="UniProtKB-KW"/>
</dbReference>
<accession>A8MJN3</accession>
<dbReference type="PROSITE" id="PS50885">
    <property type="entry name" value="HAMP"/>
    <property type="match status" value="1"/>
</dbReference>
<comment type="subcellular location">
    <subcellularLocation>
        <location evidence="1">Cell membrane</location>
        <topology evidence="1">Multi-pass membrane protein</topology>
    </subcellularLocation>
</comment>
<dbReference type="CDD" id="cd06225">
    <property type="entry name" value="HAMP"/>
    <property type="match status" value="1"/>
</dbReference>
<evidence type="ECO:0000256" key="5">
    <source>
        <dbReference type="ARBA" id="ARBA00022989"/>
    </source>
</evidence>
<dbReference type="Pfam" id="PF02743">
    <property type="entry name" value="dCache_1"/>
    <property type="match status" value="1"/>
</dbReference>
<organism evidence="14 15">
    <name type="scientific">Alkaliphilus oremlandii (strain OhILAs)</name>
    <name type="common">Clostridium oremlandii (strain OhILAs)</name>
    <dbReference type="NCBI Taxonomy" id="350688"/>
    <lineage>
        <taxon>Bacteria</taxon>
        <taxon>Bacillati</taxon>
        <taxon>Bacillota</taxon>
        <taxon>Clostridia</taxon>
        <taxon>Peptostreptococcales</taxon>
        <taxon>Natronincolaceae</taxon>
        <taxon>Alkaliphilus</taxon>
    </lineage>
</organism>
<evidence type="ECO:0000256" key="2">
    <source>
        <dbReference type="ARBA" id="ARBA00022475"/>
    </source>
</evidence>
<dbReference type="Gene3D" id="6.10.340.10">
    <property type="match status" value="1"/>
</dbReference>
<evidence type="ECO:0000313" key="14">
    <source>
        <dbReference type="EMBL" id="ABW20015.1"/>
    </source>
</evidence>
<keyword evidence="6 11" id="KW-0472">Membrane</keyword>
<proteinExistence type="inferred from homology"/>
<evidence type="ECO:0000256" key="8">
    <source>
        <dbReference type="ARBA" id="ARBA00029447"/>
    </source>
</evidence>
<dbReference type="PANTHER" id="PTHR32089">
    <property type="entry name" value="METHYL-ACCEPTING CHEMOTAXIS PROTEIN MCPB"/>
    <property type="match status" value="1"/>
</dbReference>
<keyword evidence="5 11" id="KW-1133">Transmembrane helix</keyword>
<evidence type="ECO:0000313" key="15">
    <source>
        <dbReference type="Proteomes" id="UP000000269"/>
    </source>
</evidence>
<dbReference type="SMART" id="SM00304">
    <property type="entry name" value="HAMP"/>
    <property type="match status" value="1"/>
</dbReference>
<feature type="region of interest" description="Disordered" evidence="10">
    <location>
        <begin position="764"/>
        <end position="791"/>
    </location>
</feature>
<feature type="transmembrane region" description="Helical" evidence="11">
    <location>
        <begin position="30"/>
        <end position="52"/>
    </location>
</feature>
<reference evidence="15" key="1">
    <citation type="submission" date="2007-10" db="EMBL/GenBank/DDBJ databases">
        <title>Complete genome of Alkaliphilus oremlandii OhILAs.</title>
        <authorList>
            <person name="Copeland A."/>
            <person name="Lucas S."/>
            <person name="Lapidus A."/>
            <person name="Barry K."/>
            <person name="Detter J.C."/>
            <person name="Glavina del Rio T."/>
            <person name="Hammon N."/>
            <person name="Israni S."/>
            <person name="Dalin E."/>
            <person name="Tice H."/>
            <person name="Pitluck S."/>
            <person name="Chain P."/>
            <person name="Malfatti S."/>
            <person name="Shin M."/>
            <person name="Vergez L."/>
            <person name="Schmutz J."/>
            <person name="Larimer F."/>
            <person name="Land M."/>
            <person name="Hauser L."/>
            <person name="Kyrpides N."/>
            <person name="Mikhailova N."/>
            <person name="Stolz J.F."/>
            <person name="Dawson A."/>
            <person name="Fisher E."/>
            <person name="Crable B."/>
            <person name="Perera E."/>
            <person name="Lisak J."/>
            <person name="Ranganathan M."/>
            <person name="Basu P."/>
            <person name="Richardson P."/>
        </authorList>
    </citation>
    <scope>NUCLEOTIDE SEQUENCE [LARGE SCALE GENOMIC DNA]</scope>
    <source>
        <strain evidence="15">OhILAs</strain>
    </source>
</reference>
<evidence type="ECO:0000256" key="1">
    <source>
        <dbReference type="ARBA" id="ARBA00004651"/>
    </source>
</evidence>
<keyword evidence="15" id="KW-1185">Reference proteome</keyword>
<dbReference type="Proteomes" id="UP000000269">
    <property type="component" value="Chromosome"/>
</dbReference>
<gene>
    <name evidence="14" type="ordered locus">Clos_2483</name>
</gene>
<dbReference type="SMART" id="SM00283">
    <property type="entry name" value="MA"/>
    <property type="match status" value="1"/>
</dbReference>
<dbReference type="GO" id="GO:0005886">
    <property type="term" value="C:plasma membrane"/>
    <property type="evidence" value="ECO:0007669"/>
    <property type="project" value="UniProtKB-SubCell"/>
</dbReference>
<evidence type="ECO:0000259" key="13">
    <source>
        <dbReference type="PROSITE" id="PS50885"/>
    </source>
</evidence>
<evidence type="ECO:0000256" key="6">
    <source>
        <dbReference type="ARBA" id="ARBA00023136"/>
    </source>
</evidence>
<dbReference type="Pfam" id="PF00672">
    <property type="entry name" value="HAMP"/>
    <property type="match status" value="1"/>
</dbReference>
<keyword evidence="3" id="KW-0145">Chemotaxis</keyword>